<evidence type="ECO:0000259" key="4">
    <source>
        <dbReference type="PROSITE" id="PS50885"/>
    </source>
</evidence>
<reference evidence="6 7" key="1">
    <citation type="submission" date="2023-01" db="EMBL/GenBank/DDBJ databases">
        <title>Complete genome sequence of Marinomonas pontica strain 200518_36.</title>
        <authorList>
            <person name="Ueki S."/>
            <person name="Gajardo G."/>
            <person name="Maruyama F."/>
        </authorList>
    </citation>
    <scope>NUCLEOTIDE SEQUENCE [LARGE SCALE GENOMIC DNA]</scope>
    <source>
        <strain evidence="6 7">200518_36</strain>
    </source>
</reference>
<feature type="transmembrane region" description="Helical" evidence="3">
    <location>
        <begin position="12"/>
        <end position="33"/>
    </location>
</feature>
<evidence type="ECO:0000256" key="2">
    <source>
        <dbReference type="ARBA" id="ARBA00034247"/>
    </source>
</evidence>
<comment type="catalytic activity">
    <reaction evidence="2">
        <text>2 GTP = 3',3'-c-di-GMP + 2 diphosphate</text>
        <dbReference type="Rhea" id="RHEA:24898"/>
        <dbReference type="ChEBI" id="CHEBI:33019"/>
        <dbReference type="ChEBI" id="CHEBI:37565"/>
        <dbReference type="ChEBI" id="CHEBI:58805"/>
        <dbReference type="EC" id="2.7.7.65"/>
    </reaction>
</comment>
<dbReference type="SMART" id="SM00304">
    <property type="entry name" value="HAMP"/>
    <property type="match status" value="1"/>
</dbReference>
<feature type="transmembrane region" description="Helical" evidence="3">
    <location>
        <begin position="292"/>
        <end position="312"/>
    </location>
</feature>
<dbReference type="PROSITE" id="PS50887">
    <property type="entry name" value="GGDEF"/>
    <property type="match status" value="1"/>
</dbReference>
<evidence type="ECO:0000313" key="7">
    <source>
        <dbReference type="Proteomes" id="UP001307608"/>
    </source>
</evidence>
<dbReference type="Gene3D" id="6.10.340.10">
    <property type="match status" value="1"/>
</dbReference>
<dbReference type="SMART" id="SM00267">
    <property type="entry name" value="GGDEF"/>
    <property type="match status" value="1"/>
</dbReference>
<dbReference type="InterPro" id="IPR050469">
    <property type="entry name" value="Diguanylate_Cyclase"/>
</dbReference>
<keyword evidence="7" id="KW-1185">Reference proteome</keyword>
<keyword evidence="3" id="KW-1133">Transmembrane helix</keyword>
<dbReference type="InterPro" id="IPR029787">
    <property type="entry name" value="Nucleotide_cyclase"/>
</dbReference>
<accession>A0ABN6WLT9</accession>
<dbReference type="Gene3D" id="3.30.450.20">
    <property type="entry name" value="PAS domain"/>
    <property type="match status" value="1"/>
</dbReference>
<dbReference type="Pfam" id="PF00990">
    <property type="entry name" value="GGDEF"/>
    <property type="match status" value="1"/>
</dbReference>
<evidence type="ECO:0000256" key="1">
    <source>
        <dbReference type="ARBA" id="ARBA00012528"/>
    </source>
</evidence>
<name>A0ABN6WLT9_9GAMM</name>
<dbReference type="SUPFAM" id="SSF103190">
    <property type="entry name" value="Sensory domain-like"/>
    <property type="match status" value="1"/>
</dbReference>
<dbReference type="NCBIfam" id="TIGR00254">
    <property type="entry name" value="GGDEF"/>
    <property type="match status" value="1"/>
</dbReference>
<dbReference type="CDD" id="cd06225">
    <property type="entry name" value="HAMP"/>
    <property type="match status" value="1"/>
</dbReference>
<dbReference type="InterPro" id="IPR000160">
    <property type="entry name" value="GGDEF_dom"/>
</dbReference>
<dbReference type="PROSITE" id="PS50885">
    <property type="entry name" value="HAMP"/>
    <property type="match status" value="1"/>
</dbReference>
<dbReference type="Pfam" id="PF00672">
    <property type="entry name" value="HAMP"/>
    <property type="match status" value="1"/>
</dbReference>
<dbReference type="InterPro" id="IPR003660">
    <property type="entry name" value="HAMP_dom"/>
</dbReference>
<dbReference type="RefSeq" id="WP_338265350.1">
    <property type="nucleotide sequence ID" value="NZ_AP027271.1"/>
</dbReference>
<keyword evidence="3" id="KW-0472">Membrane</keyword>
<dbReference type="PANTHER" id="PTHR45138">
    <property type="entry name" value="REGULATORY COMPONENTS OF SENSORY TRANSDUCTION SYSTEM"/>
    <property type="match status" value="1"/>
</dbReference>
<sequence>MVFKGVNTFRSRITLLTGGLLLSLSLVLVTYLYHVASTRLSAASGESLVSISQSVSNMLTASLIEREREIVLLSKRLSLYEGQDLSGLQETIDQIKNSYKHYAWIGFADENGIVLASGDGVLKGADVSQRPWFIHSHSGAYIGDVHKALLLEKLLPKPKDGMPIRFVDFAAPVIGKDGVLKGVVATHADWAWVKEVLASSFNNEFNGASVDIFIIDNNQEIIYPDNYVGEMDVPNTLPNSGQFESVVWSDNENYLTSLVTVVSPQSTQLGWRIVVRQPADIAMQSVREVHRLLLILGAISTLFCMLLAYRLASSLSLPLERLARTAKRIQQGDRHVTFQDDSHLNEVTSLSRSLQEMMSSLLDREQTLLQLNVTLEAKVQARTAQLEASNQSLKAIVRQDPLTQVFNRLALDEALQKEYQSVRESHHEFAVIMVDADHFKKINDHYGHSIGDKVLKKMATILVDVIGDAGMVARFGGEEFTVLLPNVKEKTAHDMAERLRQRVESTDMHEALFVTASFGVAMCKASDEHYEQVLNRADAALYKAKEQGRNQVILST</sequence>
<organism evidence="6 7">
    <name type="scientific">Marinomonas pontica</name>
    <dbReference type="NCBI Taxonomy" id="264739"/>
    <lineage>
        <taxon>Bacteria</taxon>
        <taxon>Pseudomonadati</taxon>
        <taxon>Pseudomonadota</taxon>
        <taxon>Gammaproteobacteria</taxon>
        <taxon>Oceanospirillales</taxon>
        <taxon>Oceanospirillaceae</taxon>
        <taxon>Marinomonas</taxon>
    </lineage>
</organism>
<dbReference type="Proteomes" id="UP001307608">
    <property type="component" value="Chromosome"/>
</dbReference>
<dbReference type="Gene3D" id="3.30.70.270">
    <property type="match status" value="1"/>
</dbReference>
<dbReference type="InterPro" id="IPR029151">
    <property type="entry name" value="Sensor-like_sf"/>
</dbReference>
<feature type="domain" description="GGDEF" evidence="5">
    <location>
        <begin position="427"/>
        <end position="556"/>
    </location>
</feature>
<dbReference type="EC" id="2.7.7.65" evidence="1"/>
<protein>
    <recommendedName>
        <fullName evidence="1">diguanylate cyclase</fullName>
        <ecNumber evidence="1">2.7.7.65</ecNumber>
    </recommendedName>
</protein>
<dbReference type="SUPFAM" id="SSF55073">
    <property type="entry name" value="Nucleotide cyclase"/>
    <property type="match status" value="1"/>
</dbReference>
<dbReference type="SUPFAM" id="SSF158472">
    <property type="entry name" value="HAMP domain-like"/>
    <property type="match status" value="1"/>
</dbReference>
<dbReference type="PANTHER" id="PTHR45138:SF9">
    <property type="entry name" value="DIGUANYLATE CYCLASE DGCM-RELATED"/>
    <property type="match status" value="1"/>
</dbReference>
<dbReference type="InterPro" id="IPR043128">
    <property type="entry name" value="Rev_trsase/Diguanyl_cyclase"/>
</dbReference>
<dbReference type="CDD" id="cd01949">
    <property type="entry name" value="GGDEF"/>
    <property type="match status" value="1"/>
</dbReference>
<evidence type="ECO:0000259" key="5">
    <source>
        <dbReference type="PROSITE" id="PS50887"/>
    </source>
</evidence>
<feature type="domain" description="HAMP" evidence="4">
    <location>
        <begin position="313"/>
        <end position="366"/>
    </location>
</feature>
<keyword evidence="3" id="KW-0812">Transmembrane</keyword>
<dbReference type="CDD" id="cd12914">
    <property type="entry name" value="PDC1_DGC_like"/>
    <property type="match status" value="1"/>
</dbReference>
<evidence type="ECO:0000313" key="6">
    <source>
        <dbReference type="EMBL" id="BDX01913.1"/>
    </source>
</evidence>
<evidence type="ECO:0000256" key="3">
    <source>
        <dbReference type="SAM" id="Phobius"/>
    </source>
</evidence>
<proteinExistence type="predicted"/>
<gene>
    <name evidence="6" type="ORF">MACH16_06610</name>
</gene>
<dbReference type="EMBL" id="AP027271">
    <property type="protein sequence ID" value="BDX01913.1"/>
    <property type="molecule type" value="Genomic_DNA"/>
</dbReference>